<proteinExistence type="predicted"/>
<organism evidence="1 2">
    <name type="scientific">Anatilimnocola aggregata</name>
    <dbReference type="NCBI Taxonomy" id="2528021"/>
    <lineage>
        <taxon>Bacteria</taxon>
        <taxon>Pseudomonadati</taxon>
        <taxon>Planctomycetota</taxon>
        <taxon>Planctomycetia</taxon>
        <taxon>Pirellulales</taxon>
        <taxon>Pirellulaceae</taxon>
        <taxon>Anatilimnocola</taxon>
    </lineage>
</organism>
<reference evidence="1 2" key="1">
    <citation type="submission" date="2019-02" db="EMBL/GenBank/DDBJ databases">
        <title>Deep-cultivation of Planctomycetes and their phenomic and genomic characterization uncovers novel biology.</title>
        <authorList>
            <person name="Wiegand S."/>
            <person name="Jogler M."/>
            <person name="Boedeker C."/>
            <person name="Pinto D."/>
            <person name="Vollmers J."/>
            <person name="Rivas-Marin E."/>
            <person name="Kohn T."/>
            <person name="Peeters S.H."/>
            <person name="Heuer A."/>
            <person name="Rast P."/>
            <person name="Oberbeckmann S."/>
            <person name="Bunk B."/>
            <person name="Jeske O."/>
            <person name="Meyerdierks A."/>
            <person name="Storesund J.E."/>
            <person name="Kallscheuer N."/>
            <person name="Luecker S."/>
            <person name="Lage O.M."/>
            <person name="Pohl T."/>
            <person name="Merkel B.J."/>
            <person name="Hornburger P."/>
            <person name="Mueller R.-W."/>
            <person name="Bruemmer F."/>
            <person name="Labrenz M."/>
            <person name="Spormann A.M."/>
            <person name="Op den Camp H."/>
            <person name="Overmann J."/>
            <person name="Amann R."/>
            <person name="Jetten M.S.M."/>
            <person name="Mascher T."/>
            <person name="Medema M.H."/>
            <person name="Devos D.P."/>
            <person name="Kaster A.-K."/>
            <person name="Ovreas L."/>
            <person name="Rohde M."/>
            <person name="Galperin M.Y."/>
            <person name="Jogler C."/>
        </authorList>
    </citation>
    <scope>NUCLEOTIDE SEQUENCE [LARGE SCALE GENOMIC DNA]</scope>
    <source>
        <strain evidence="1 2">ETA_A8</strain>
    </source>
</reference>
<dbReference type="Gene3D" id="3.40.50.10320">
    <property type="entry name" value="LmbE-like"/>
    <property type="match status" value="1"/>
</dbReference>
<name>A0A517Y9I1_9BACT</name>
<accession>A0A517Y9I1</accession>
<evidence type="ECO:0000313" key="1">
    <source>
        <dbReference type="EMBL" id="QDU26822.1"/>
    </source>
</evidence>
<evidence type="ECO:0000313" key="2">
    <source>
        <dbReference type="Proteomes" id="UP000315017"/>
    </source>
</evidence>
<dbReference type="GO" id="GO:0016811">
    <property type="term" value="F:hydrolase activity, acting on carbon-nitrogen (but not peptide) bonds, in linear amides"/>
    <property type="evidence" value="ECO:0007669"/>
    <property type="project" value="TreeGrafter"/>
</dbReference>
<dbReference type="InterPro" id="IPR024078">
    <property type="entry name" value="LmbE-like_dom_sf"/>
</dbReference>
<dbReference type="AlphaFoldDB" id="A0A517Y9I1"/>
<dbReference type="EMBL" id="CP036274">
    <property type="protein sequence ID" value="QDU26822.1"/>
    <property type="molecule type" value="Genomic_DNA"/>
</dbReference>
<gene>
    <name evidence="1" type="ORF">ETAA8_19050</name>
</gene>
<dbReference type="SUPFAM" id="SSF102588">
    <property type="entry name" value="LmbE-like"/>
    <property type="match status" value="1"/>
</dbReference>
<dbReference type="KEGG" id="aagg:ETAA8_19050"/>
<dbReference type="InterPro" id="IPR003737">
    <property type="entry name" value="GlcNAc_PI_deacetylase-related"/>
</dbReference>
<sequence length="220" mass="23966">MNTKNILVLAPHPDDESLGCGGTIKMLTQAGKRVDVIFMTRGENGFDAPYQQHEQARAELASTREAEARAACAVLGVQEVEFLKGVDGGLQNQPHLAQSIAFVLNAGNYHRVFAPWLGEAHPDHAATFRLLQRALADTGLSPSIWLYEVWTPLLPTDLVPIDPTMAAKREAITKHVSQLAVLDYLGAFVGLAAYRALSCPPSHYAEAFLTVDTQTFLAMK</sequence>
<dbReference type="Pfam" id="PF02585">
    <property type="entry name" value="PIG-L"/>
    <property type="match status" value="1"/>
</dbReference>
<dbReference type="PANTHER" id="PTHR12993:SF29">
    <property type="entry name" value="BLR3841 PROTEIN"/>
    <property type="match status" value="1"/>
</dbReference>
<protein>
    <submittedName>
        <fullName evidence="1">Glucosamine-6-phosphate deaminase-like protein</fullName>
    </submittedName>
</protein>
<keyword evidence="2" id="KW-1185">Reference proteome</keyword>
<dbReference type="OrthoDB" id="9815144at2"/>
<dbReference type="RefSeq" id="WP_145087665.1">
    <property type="nucleotide sequence ID" value="NZ_CP036274.1"/>
</dbReference>
<dbReference type="Proteomes" id="UP000315017">
    <property type="component" value="Chromosome"/>
</dbReference>
<dbReference type="PANTHER" id="PTHR12993">
    <property type="entry name" value="N-ACETYLGLUCOSAMINYL-PHOSPHATIDYLINOSITOL DE-N-ACETYLASE-RELATED"/>
    <property type="match status" value="1"/>
</dbReference>